<dbReference type="AlphaFoldDB" id="A0A1W1YYF6"/>
<dbReference type="STRING" id="937218.SAMN06297251_10293"/>
<protein>
    <submittedName>
        <fullName evidence="1">Uncharacterized protein</fullName>
    </submittedName>
</protein>
<dbReference type="EMBL" id="FWXR01000002">
    <property type="protein sequence ID" value="SMC41245.1"/>
    <property type="molecule type" value="Genomic_DNA"/>
</dbReference>
<organism evidence="1 2">
    <name type="scientific">Fulvimarina manganoxydans</name>
    <dbReference type="NCBI Taxonomy" id="937218"/>
    <lineage>
        <taxon>Bacteria</taxon>
        <taxon>Pseudomonadati</taxon>
        <taxon>Pseudomonadota</taxon>
        <taxon>Alphaproteobacteria</taxon>
        <taxon>Hyphomicrobiales</taxon>
        <taxon>Aurantimonadaceae</taxon>
        <taxon>Fulvimarina</taxon>
    </lineage>
</organism>
<gene>
    <name evidence="1" type="ORF">SAMN06297251_10293</name>
</gene>
<proteinExistence type="predicted"/>
<reference evidence="1 2" key="1">
    <citation type="submission" date="2017-04" db="EMBL/GenBank/DDBJ databases">
        <authorList>
            <person name="Afonso C.L."/>
            <person name="Miller P.J."/>
            <person name="Scott M.A."/>
            <person name="Spackman E."/>
            <person name="Goraichik I."/>
            <person name="Dimitrov K.M."/>
            <person name="Suarez D.L."/>
            <person name="Swayne D.E."/>
        </authorList>
    </citation>
    <scope>NUCLEOTIDE SEQUENCE [LARGE SCALE GENOMIC DNA]</scope>
    <source>
        <strain evidence="1 2">CGMCC 1.10972</strain>
    </source>
</reference>
<evidence type="ECO:0000313" key="2">
    <source>
        <dbReference type="Proteomes" id="UP000192656"/>
    </source>
</evidence>
<dbReference type="RefSeq" id="WP_170923147.1">
    <property type="nucleotide sequence ID" value="NZ_FWXR01000002.1"/>
</dbReference>
<keyword evidence="2" id="KW-1185">Reference proteome</keyword>
<accession>A0A1W1YYF6</accession>
<dbReference type="Proteomes" id="UP000192656">
    <property type="component" value="Unassembled WGS sequence"/>
</dbReference>
<name>A0A1W1YYF6_9HYPH</name>
<sequence>MTRALITLPILLALYAIGHVADAAIERQDTINQEAFSAVRSAHLEQAR</sequence>
<evidence type="ECO:0000313" key="1">
    <source>
        <dbReference type="EMBL" id="SMC41245.1"/>
    </source>
</evidence>